<dbReference type="EMBL" id="CANTUO010000006">
    <property type="protein sequence ID" value="CAI5760236.1"/>
    <property type="molecule type" value="Genomic_DNA"/>
</dbReference>
<evidence type="ECO:0000313" key="2">
    <source>
        <dbReference type="EMBL" id="CAI5760236.1"/>
    </source>
</evidence>
<evidence type="ECO:0000256" key="1">
    <source>
        <dbReference type="SAM" id="SignalP"/>
    </source>
</evidence>
<feature type="signal peptide" evidence="1">
    <location>
        <begin position="1"/>
        <end position="17"/>
    </location>
</feature>
<gene>
    <name evidence="2" type="ORF">CANVERA_P4746</name>
</gene>
<organism evidence="2 3">
    <name type="scientific">Candida verbasci</name>
    <dbReference type="NCBI Taxonomy" id="1227364"/>
    <lineage>
        <taxon>Eukaryota</taxon>
        <taxon>Fungi</taxon>
        <taxon>Dikarya</taxon>
        <taxon>Ascomycota</taxon>
        <taxon>Saccharomycotina</taxon>
        <taxon>Pichiomycetes</taxon>
        <taxon>Debaryomycetaceae</taxon>
        <taxon>Candida/Lodderomyces clade</taxon>
        <taxon>Candida</taxon>
    </lineage>
</organism>
<reference evidence="2" key="1">
    <citation type="submission" date="2022-12" db="EMBL/GenBank/DDBJ databases">
        <authorList>
            <person name="Brejova B."/>
        </authorList>
    </citation>
    <scope>NUCLEOTIDE SEQUENCE</scope>
</reference>
<evidence type="ECO:0000313" key="3">
    <source>
        <dbReference type="Proteomes" id="UP001152885"/>
    </source>
</evidence>
<comment type="caution">
    <text evidence="2">The sequence shown here is derived from an EMBL/GenBank/DDBJ whole genome shotgun (WGS) entry which is preliminary data.</text>
</comment>
<keyword evidence="1" id="KW-0732">Signal</keyword>
<protein>
    <submittedName>
        <fullName evidence="2">Uncharacterized protein</fullName>
    </submittedName>
</protein>
<sequence>MFYFIALVCYLLQIAFSFNPEAIFNLKRQDGQDWTPEEGCGACNAAAGILTNSCGNAPTDPTQYQTFFSCVCGLDDTFFDVFEQCTKHCPQYPYHQPDANATLIREGFCSRAQEWSGGNATTTLSLPASGLELFGVTTPPTPQNTTLPPQNFTTELNTTITIIVPNATVTNTSPIAIITPTAVPASGWNLNFPSSIILYLLALL</sequence>
<feature type="chain" id="PRO_5040783789" evidence="1">
    <location>
        <begin position="18"/>
        <end position="204"/>
    </location>
</feature>
<dbReference type="AlphaFoldDB" id="A0A9W4XIK1"/>
<name>A0A9W4XIK1_9ASCO</name>
<accession>A0A9W4XIK1</accession>
<proteinExistence type="predicted"/>
<dbReference type="Proteomes" id="UP001152885">
    <property type="component" value="Unassembled WGS sequence"/>
</dbReference>
<keyword evidence="3" id="KW-1185">Reference proteome</keyword>
<dbReference type="OrthoDB" id="10340547at2759"/>